<feature type="compositionally biased region" description="Acidic residues" evidence="5">
    <location>
        <begin position="100"/>
        <end position="113"/>
    </location>
</feature>
<evidence type="ECO:0000256" key="4">
    <source>
        <dbReference type="ARBA" id="ARBA00023136"/>
    </source>
</evidence>
<dbReference type="InterPro" id="IPR010445">
    <property type="entry name" value="LapA_dom"/>
</dbReference>
<feature type="domain" description="Lipopolysaccharide assembly protein A" evidence="7">
    <location>
        <begin position="24"/>
        <end position="84"/>
    </location>
</feature>
<organism evidence="8 9">
    <name type="scientific">Allobacillus halotolerans</name>
    <dbReference type="NCBI Taxonomy" id="570278"/>
    <lineage>
        <taxon>Bacteria</taxon>
        <taxon>Bacillati</taxon>
        <taxon>Bacillota</taxon>
        <taxon>Bacilli</taxon>
        <taxon>Bacillales</taxon>
        <taxon>Bacillaceae</taxon>
        <taxon>Allobacillus</taxon>
    </lineage>
</organism>
<evidence type="ECO:0000256" key="1">
    <source>
        <dbReference type="ARBA" id="ARBA00022475"/>
    </source>
</evidence>
<gene>
    <name evidence="8" type="ORF">KQ486_06445</name>
</gene>
<dbReference type="Pfam" id="PF06305">
    <property type="entry name" value="LapA_dom"/>
    <property type="match status" value="1"/>
</dbReference>
<reference evidence="8 9" key="1">
    <citation type="journal article" date="2011" name="Int. J. Syst. Evol. Microbiol.">
        <title>Allobacillus halotolerans gen. nov., sp. nov. isolated from shrimp paste.</title>
        <authorList>
            <person name="Sheu S.Y."/>
            <person name="Arun A.B."/>
            <person name="Jiang S.R."/>
            <person name="Young C.C."/>
            <person name="Chen W.M."/>
        </authorList>
    </citation>
    <scope>NUCLEOTIDE SEQUENCE [LARGE SCALE GENOMIC DNA]</scope>
    <source>
        <strain evidence="8 9">LMG 24826</strain>
    </source>
</reference>
<keyword evidence="2 6" id="KW-0812">Transmembrane</keyword>
<accession>A0ABS6GNF7</accession>
<evidence type="ECO:0000256" key="6">
    <source>
        <dbReference type="SAM" id="Phobius"/>
    </source>
</evidence>
<evidence type="ECO:0000259" key="7">
    <source>
        <dbReference type="Pfam" id="PF06305"/>
    </source>
</evidence>
<comment type="caution">
    <text evidence="8">The sequence shown here is derived from an EMBL/GenBank/DDBJ whole genome shotgun (WGS) entry which is preliminary data.</text>
</comment>
<keyword evidence="3 6" id="KW-1133">Transmembrane helix</keyword>
<dbReference type="EMBL" id="JAHLZF010000007">
    <property type="protein sequence ID" value="MBU6080652.1"/>
    <property type="molecule type" value="Genomic_DNA"/>
</dbReference>
<evidence type="ECO:0000256" key="5">
    <source>
        <dbReference type="SAM" id="MobiDB-lite"/>
    </source>
</evidence>
<evidence type="ECO:0000313" key="8">
    <source>
        <dbReference type="EMBL" id="MBU6080652.1"/>
    </source>
</evidence>
<dbReference type="RefSeq" id="WP_216687096.1">
    <property type="nucleotide sequence ID" value="NZ_CAUPKR010000001.1"/>
</dbReference>
<feature type="transmembrane region" description="Helical" evidence="6">
    <location>
        <begin position="41"/>
        <end position="62"/>
    </location>
</feature>
<evidence type="ECO:0000313" key="9">
    <source>
        <dbReference type="Proteomes" id="UP000812672"/>
    </source>
</evidence>
<keyword evidence="1" id="KW-1003">Cell membrane</keyword>
<feature type="region of interest" description="Disordered" evidence="5">
    <location>
        <begin position="81"/>
        <end position="121"/>
    </location>
</feature>
<name>A0ABS6GNF7_9BACI</name>
<dbReference type="PANTHER" id="PTHR41335:SF1">
    <property type="entry name" value="MEMBRANE PROTEIN"/>
    <property type="match status" value="1"/>
</dbReference>
<evidence type="ECO:0000256" key="2">
    <source>
        <dbReference type="ARBA" id="ARBA00022692"/>
    </source>
</evidence>
<dbReference type="Proteomes" id="UP000812672">
    <property type="component" value="Unassembled WGS sequence"/>
</dbReference>
<keyword evidence="9" id="KW-1185">Reference proteome</keyword>
<proteinExistence type="predicted"/>
<evidence type="ECO:0000256" key="3">
    <source>
        <dbReference type="ARBA" id="ARBA00022989"/>
    </source>
</evidence>
<dbReference type="PANTHER" id="PTHR41335">
    <property type="entry name" value="MEMBRANE PROTEIN-RELATED"/>
    <property type="match status" value="1"/>
</dbReference>
<keyword evidence="4 6" id="KW-0472">Membrane</keyword>
<sequence length="121" mass="13865">MKQQTWIILTLLFALIIAVFAVINVEPVQVDFLFVQTDAPLILVILLSALLGCLAVASVTYAKFYQLKKEIRQLKKENESFLEQEETSTIEENHGTSYEGDQEIDQQQGEDSENEQKNEWN</sequence>
<protein>
    <submittedName>
        <fullName evidence="8">DUF1049 domain-containing protein</fullName>
    </submittedName>
</protein>